<dbReference type="EMBL" id="JBEHZE010000001">
    <property type="protein sequence ID" value="MEX6632497.1"/>
    <property type="molecule type" value="Genomic_DNA"/>
</dbReference>
<dbReference type="Proteomes" id="UP001560685">
    <property type="component" value="Unassembled WGS sequence"/>
</dbReference>
<name>A0ABV3Z137_9PROT</name>
<protein>
    <recommendedName>
        <fullName evidence="4">PEP-CTERM sorting domain-containing protein</fullName>
    </recommendedName>
</protein>
<reference evidence="2 3" key="1">
    <citation type="submission" date="2024-05" db="EMBL/GenBank/DDBJ databases">
        <title>Three bacterial strains, DH-69, EH-24, and ECK-19 isolated from coastal sediments.</title>
        <authorList>
            <person name="Ye Y.-Q."/>
            <person name="Du Z.-J."/>
        </authorList>
    </citation>
    <scope>NUCLEOTIDE SEQUENCE [LARGE SCALE GENOMIC DNA]</scope>
    <source>
        <strain evidence="2 3">ECK-19</strain>
    </source>
</reference>
<feature type="chain" id="PRO_5045611568" description="PEP-CTERM sorting domain-containing protein" evidence="1">
    <location>
        <begin position="20"/>
        <end position="222"/>
    </location>
</feature>
<dbReference type="Pfam" id="PF22825">
    <property type="entry name" value="HpiC1-like"/>
    <property type="match status" value="1"/>
</dbReference>
<keyword evidence="3" id="KW-1185">Reference proteome</keyword>
<gene>
    <name evidence="2" type="ORF">ABFZ84_02955</name>
</gene>
<evidence type="ECO:0000256" key="1">
    <source>
        <dbReference type="SAM" id="SignalP"/>
    </source>
</evidence>
<comment type="caution">
    <text evidence="2">The sequence shown here is derived from an EMBL/GenBank/DDBJ whole genome shotgun (WGS) entry which is preliminary data.</text>
</comment>
<accession>A0ABV3Z137</accession>
<keyword evidence="1" id="KW-0732">Signal</keyword>
<sequence length="222" mass="22526">MRVLSLIAAAGALFGAAHAAPVAVANENFEASQTFTNSNAFYGEWENSAVGWDTDGKAGVWAPNFGNFFSSTPAAVGDQIGFAAAGATMSQDLGITIGVGQSFTLSALIGDRSDKSFGGVFGFYAGDPSNIIASTAMISSGDGLWGLQEFSVLATALVGYVGQELGIFFSGTVGQVNFDGVSIVSDGDVIVNPLPGAVWLFGTALAGGVFAKRKKKSAIAAS</sequence>
<evidence type="ECO:0000313" key="2">
    <source>
        <dbReference type="EMBL" id="MEX6632497.1"/>
    </source>
</evidence>
<organism evidence="2 3">
    <name type="scientific">Hyphococcus lacteus</name>
    <dbReference type="NCBI Taxonomy" id="3143536"/>
    <lineage>
        <taxon>Bacteria</taxon>
        <taxon>Pseudomonadati</taxon>
        <taxon>Pseudomonadota</taxon>
        <taxon>Alphaproteobacteria</taxon>
        <taxon>Parvularculales</taxon>
        <taxon>Parvularculaceae</taxon>
        <taxon>Hyphococcus</taxon>
    </lineage>
</organism>
<dbReference type="RefSeq" id="WP_369312421.1">
    <property type="nucleotide sequence ID" value="NZ_JBEHZE010000001.1"/>
</dbReference>
<evidence type="ECO:0008006" key="4">
    <source>
        <dbReference type="Google" id="ProtNLM"/>
    </source>
</evidence>
<feature type="signal peptide" evidence="1">
    <location>
        <begin position="1"/>
        <end position="19"/>
    </location>
</feature>
<evidence type="ECO:0000313" key="3">
    <source>
        <dbReference type="Proteomes" id="UP001560685"/>
    </source>
</evidence>
<dbReference type="InterPro" id="IPR054720">
    <property type="entry name" value="HpiC1"/>
</dbReference>
<proteinExistence type="predicted"/>